<proteinExistence type="predicted"/>
<dbReference type="Proteomes" id="UP000008144">
    <property type="component" value="Chromosome 1"/>
</dbReference>
<reference evidence="1" key="4">
    <citation type="submission" date="2025-09" db="UniProtKB">
        <authorList>
            <consortium name="Ensembl"/>
        </authorList>
    </citation>
    <scope>IDENTIFICATION</scope>
</reference>
<sequence length="57" mass="5980">MGGVGGKTKSLCRAPRFCSPLLLAGPSVVQSHVGAFLLFLQLHLHIATETTSSPLPH</sequence>
<accession>H2XQT0</accession>
<keyword evidence="2" id="KW-1185">Reference proteome</keyword>
<evidence type="ECO:0000313" key="2">
    <source>
        <dbReference type="Proteomes" id="UP000008144"/>
    </source>
</evidence>
<reference evidence="2" key="1">
    <citation type="journal article" date="2002" name="Science">
        <title>The draft genome of Ciona intestinalis: insights into chordate and vertebrate origins.</title>
        <authorList>
            <person name="Dehal P."/>
            <person name="Satou Y."/>
            <person name="Campbell R.K."/>
            <person name="Chapman J."/>
            <person name="Degnan B."/>
            <person name="De Tomaso A."/>
            <person name="Davidson B."/>
            <person name="Di Gregorio A."/>
            <person name="Gelpke M."/>
            <person name="Goodstein D.M."/>
            <person name="Harafuji N."/>
            <person name="Hastings K.E."/>
            <person name="Ho I."/>
            <person name="Hotta K."/>
            <person name="Huang W."/>
            <person name="Kawashima T."/>
            <person name="Lemaire P."/>
            <person name="Martinez D."/>
            <person name="Meinertzhagen I.A."/>
            <person name="Necula S."/>
            <person name="Nonaka M."/>
            <person name="Putnam N."/>
            <person name="Rash S."/>
            <person name="Saiga H."/>
            <person name="Satake M."/>
            <person name="Terry A."/>
            <person name="Yamada L."/>
            <person name="Wang H.G."/>
            <person name="Awazu S."/>
            <person name="Azumi K."/>
            <person name="Boore J."/>
            <person name="Branno M."/>
            <person name="Chin-Bow S."/>
            <person name="DeSantis R."/>
            <person name="Doyle S."/>
            <person name="Francino P."/>
            <person name="Keys D.N."/>
            <person name="Haga S."/>
            <person name="Hayashi H."/>
            <person name="Hino K."/>
            <person name="Imai K.S."/>
            <person name="Inaba K."/>
            <person name="Kano S."/>
            <person name="Kobayashi K."/>
            <person name="Kobayashi M."/>
            <person name="Lee B.I."/>
            <person name="Makabe K.W."/>
            <person name="Manohar C."/>
            <person name="Matassi G."/>
            <person name="Medina M."/>
            <person name="Mochizuki Y."/>
            <person name="Mount S."/>
            <person name="Morishita T."/>
            <person name="Miura S."/>
            <person name="Nakayama A."/>
            <person name="Nishizaka S."/>
            <person name="Nomoto H."/>
            <person name="Ohta F."/>
            <person name="Oishi K."/>
            <person name="Rigoutsos I."/>
            <person name="Sano M."/>
            <person name="Sasaki A."/>
            <person name="Sasakura Y."/>
            <person name="Shoguchi E."/>
            <person name="Shin-i T."/>
            <person name="Spagnuolo A."/>
            <person name="Stainier D."/>
            <person name="Suzuki M.M."/>
            <person name="Tassy O."/>
            <person name="Takatori N."/>
            <person name="Tokuoka M."/>
            <person name="Yagi K."/>
            <person name="Yoshizaki F."/>
            <person name="Wada S."/>
            <person name="Zhang C."/>
            <person name="Hyatt P.D."/>
            <person name="Larimer F."/>
            <person name="Detter C."/>
            <person name="Doggett N."/>
            <person name="Glavina T."/>
            <person name="Hawkins T."/>
            <person name="Richardson P."/>
            <person name="Lucas S."/>
            <person name="Kohara Y."/>
            <person name="Levine M."/>
            <person name="Satoh N."/>
            <person name="Rokhsar D.S."/>
        </authorList>
    </citation>
    <scope>NUCLEOTIDE SEQUENCE [LARGE SCALE GENOMIC DNA]</scope>
</reference>
<name>H2XQT0_CIOIN</name>
<reference evidence="1" key="3">
    <citation type="submission" date="2025-08" db="UniProtKB">
        <authorList>
            <consortium name="Ensembl"/>
        </authorList>
    </citation>
    <scope>IDENTIFICATION</scope>
</reference>
<dbReference type="HOGENOM" id="CLU_2995842_0_0_1"/>
<protein>
    <submittedName>
        <fullName evidence="1">Uncharacterized protein</fullName>
    </submittedName>
</protein>
<organism evidence="1 2">
    <name type="scientific">Ciona intestinalis</name>
    <name type="common">Transparent sea squirt</name>
    <name type="synonym">Ascidia intestinalis</name>
    <dbReference type="NCBI Taxonomy" id="7719"/>
    <lineage>
        <taxon>Eukaryota</taxon>
        <taxon>Metazoa</taxon>
        <taxon>Chordata</taxon>
        <taxon>Tunicata</taxon>
        <taxon>Ascidiacea</taxon>
        <taxon>Phlebobranchia</taxon>
        <taxon>Cionidae</taxon>
        <taxon>Ciona</taxon>
    </lineage>
</organism>
<reference evidence="1" key="2">
    <citation type="journal article" date="2008" name="Genome Biol.">
        <title>Improved genome assembly and evidence-based global gene model set for the chordate Ciona intestinalis: new insight into intron and operon populations.</title>
        <authorList>
            <person name="Satou Y."/>
            <person name="Mineta K."/>
            <person name="Ogasawara M."/>
            <person name="Sasakura Y."/>
            <person name="Shoguchi E."/>
            <person name="Ueno K."/>
            <person name="Yamada L."/>
            <person name="Matsumoto J."/>
            <person name="Wasserscheid J."/>
            <person name="Dewar K."/>
            <person name="Wiley G.B."/>
            <person name="Macmil S.L."/>
            <person name="Roe B.A."/>
            <person name="Zeller R.W."/>
            <person name="Hastings K.E."/>
            <person name="Lemaire P."/>
            <person name="Lindquist E."/>
            <person name="Endo T."/>
            <person name="Hotta K."/>
            <person name="Inaba K."/>
        </authorList>
    </citation>
    <scope>NUCLEOTIDE SEQUENCE [LARGE SCALE GENOMIC DNA]</scope>
    <source>
        <strain evidence="1">wild type</strain>
    </source>
</reference>
<dbReference type="InParanoid" id="H2XQT0"/>
<dbReference type="Ensembl" id="ENSCINT00000034564.1">
    <property type="protein sequence ID" value="ENSCINP00000032014.1"/>
    <property type="gene ID" value="ENSCING00000024566.1"/>
</dbReference>
<dbReference type="EMBL" id="EAAA01000082">
    <property type="status" value="NOT_ANNOTATED_CDS"/>
    <property type="molecule type" value="Genomic_DNA"/>
</dbReference>
<dbReference type="AlphaFoldDB" id="H2XQT0"/>
<evidence type="ECO:0000313" key="1">
    <source>
        <dbReference type="Ensembl" id="ENSCINP00000032014.1"/>
    </source>
</evidence>